<name>A0A9D4RSJ9_DREPO</name>
<comment type="caution">
    <text evidence="1">The sequence shown here is derived from an EMBL/GenBank/DDBJ whole genome shotgun (WGS) entry which is preliminary data.</text>
</comment>
<accession>A0A9D4RSJ9</accession>
<gene>
    <name evidence="1" type="ORF">DPMN_003367</name>
</gene>
<dbReference type="Proteomes" id="UP000828390">
    <property type="component" value="Unassembled WGS sequence"/>
</dbReference>
<protein>
    <submittedName>
        <fullName evidence="1">Uncharacterized protein</fullName>
    </submittedName>
</protein>
<sequence length="68" mass="7559">MMAATATDSPYGGMHICTSNLHKQTELANIINEPCCGKMELNARTRIVVPYSSAQCAQTYRDNTFLFK</sequence>
<feature type="non-terminal residue" evidence="1">
    <location>
        <position position="68"/>
    </location>
</feature>
<evidence type="ECO:0000313" key="2">
    <source>
        <dbReference type="Proteomes" id="UP000828390"/>
    </source>
</evidence>
<dbReference type="AlphaFoldDB" id="A0A9D4RSJ9"/>
<reference evidence="1" key="2">
    <citation type="submission" date="2020-11" db="EMBL/GenBank/DDBJ databases">
        <authorList>
            <person name="McCartney M.A."/>
            <person name="Auch B."/>
            <person name="Kono T."/>
            <person name="Mallez S."/>
            <person name="Becker A."/>
            <person name="Gohl D.M."/>
            <person name="Silverstein K.A.T."/>
            <person name="Koren S."/>
            <person name="Bechman K.B."/>
            <person name="Herman A."/>
            <person name="Abrahante J.E."/>
            <person name="Garbe J."/>
        </authorList>
    </citation>
    <scope>NUCLEOTIDE SEQUENCE</scope>
    <source>
        <strain evidence="1">Duluth1</strain>
        <tissue evidence="1">Whole animal</tissue>
    </source>
</reference>
<organism evidence="1 2">
    <name type="scientific">Dreissena polymorpha</name>
    <name type="common">Zebra mussel</name>
    <name type="synonym">Mytilus polymorpha</name>
    <dbReference type="NCBI Taxonomy" id="45954"/>
    <lineage>
        <taxon>Eukaryota</taxon>
        <taxon>Metazoa</taxon>
        <taxon>Spiralia</taxon>
        <taxon>Lophotrochozoa</taxon>
        <taxon>Mollusca</taxon>
        <taxon>Bivalvia</taxon>
        <taxon>Autobranchia</taxon>
        <taxon>Heteroconchia</taxon>
        <taxon>Euheterodonta</taxon>
        <taxon>Imparidentia</taxon>
        <taxon>Neoheterodontei</taxon>
        <taxon>Myida</taxon>
        <taxon>Dreissenoidea</taxon>
        <taxon>Dreissenidae</taxon>
        <taxon>Dreissena</taxon>
    </lineage>
</organism>
<keyword evidence="2" id="KW-1185">Reference proteome</keyword>
<dbReference type="EMBL" id="JAIWYP010000001">
    <property type="protein sequence ID" value="KAH3879464.1"/>
    <property type="molecule type" value="Genomic_DNA"/>
</dbReference>
<reference evidence="1" key="1">
    <citation type="journal article" date="2019" name="bioRxiv">
        <title>The Genome of the Zebra Mussel, Dreissena polymorpha: A Resource for Invasive Species Research.</title>
        <authorList>
            <person name="McCartney M.A."/>
            <person name="Auch B."/>
            <person name="Kono T."/>
            <person name="Mallez S."/>
            <person name="Zhang Y."/>
            <person name="Obille A."/>
            <person name="Becker A."/>
            <person name="Abrahante J.E."/>
            <person name="Garbe J."/>
            <person name="Badalamenti J.P."/>
            <person name="Herman A."/>
            <person name="Mangelson H."/>
            <person name="Liachko I."/>
            <person name="Sullivan S."/>
            <person name="Sone E.D."/>
            <person name="Koren S."/>
            <person name="Silverstein K.A.T."/>
            <person name="Beckman K.B."/>
            <person name="Gohl D.M."/>
        </authorList>
    </citation>
    <scope>NUCLEOTIDE SEQUENCE</scope>
    <source>
        <strain evidence="1">Duluth1</strain>
        <tissue evidence="1">Whole animal</tissue>
    </source>
</reference>
<evidence type="ECO:0000313" key="1">
    <source>
        <dbReference type="EMBL" id="KAH3879464.1"/>
    </source>
</evidence>
<proteinExistence type="predicted"/>